<accession>A0A7I8LHF3</accession>
<dbReference type="GO" id="GO:0005634">
    <property type="term" value="C:nucleus"/>
    <property type="evidence" value="ECO:0007669"/>
    <property type="project" value="TreeGrafter"/>
</dbReference>
<protein>
    <submittedName>
        <fullName evidence="2">Uncharacterized protein</fullName>
    </submittedName>
</protein>
<dbReference type="AlphaFoldDB" id="A0A7I8LHF3"/>
<evidence type="ECO:0000313" key="3">
    <source>
        <dbReference type="Proteomes" id="UP000663760"/>
    </source>
</evidence>
<sequence length="515" mass="57570">MGKGSRTGCKSASHQLFKDKAKNRVDDLQGMFNDLQFARKESRSSDVAILEEQVNQMLREWKAELNEASPASSLIGASHVSSDLSSDIRRLLQLCEEEDDATSKLAESPHLNPKPEPDAQENCIRRLQEAKVAAYQEDYYVHQELSEHGFQDVDVCKTNVSIGLHHGNVDCMEAGDRLDYQQFNIHQELPHDLFLQYDNGGRHGENVAQHISDLLPAICPPASAFLRPKCALWDCPRPAKGSDWFQDYCSCVHAILALNEGPPGMNPVLRPGGIDLKDGPLFAALIAKTQGKNVGIPECEGAATTKSPWNAPELFDLAVLEGESMREWLFFDKPRRAFESGNRKQRSLPDYSGRGWHESRKQVMKEFGGLKRSYYMDPQPLTNFEWHLYEYEISHCDACALYRLELKFTDSKKSAKGKVSCDSLVNLQQQMGMLNAEPPLDTKRSAKGRTKFSQKDTPGNVCLSLVSVNHDNNGGPLYPSSEHGGPAAENYVYGPSMPYGYSVESLNSIMHRDIT</sequence>
<proteinExistence type="predicted"/>
<dbReference type="OrthoDB" id="1848362at2759"/>
<gene>
    <name evidence="2" type="ORF">SI8410_15019322</name>
</gene>
<reference evidence="2" key="1">
    <citation type="submission" date="2020-02" db="EMBL/GenBank/DDBJ databases">
        <authorList>
            <person name="Scholz U."/>
            <person name="Mascher M."/>
            <person name="Fiebig A."/>
        </authorList>
    </citation>
    <scope>NUCLEOTIDE SEQUENCE</scope>
</reference>
<dbReference type="EMBL" id="LR746278">
    <property type="protein sequence ID" value="CAA7408644.1"/>
    <property type="molecule type" value="Genomic_DNA"/>
</dbReference>
<evidence type="ECO:0000313" key="2">
    <source>
        <dbReference type="EMBL" id="CAA7408644.1"/>
    </source>
</evidence>
<keyword evidence="3" id="KW-1185">Reference proteome</keyword>
<dbReference type="InterPro" id="IPR039277">
    <property type="entry name" value="VOZ1/VOZ2"/>
</dbReference>
<dbReference type="GO" id="GO:0045893">
    <property type="term" value="P:positive regulation of DNA-templated transcription"/>
    <property type="evidence" value="ECO:0007669"/>
    <property type="project" value="TreeGrafter"/>
</dbReference>
<dbReference type="Proteomes" id="UP000663760">
    <property type="component" value="Chromosome 15"/>
</dbReference>
<dbReference type="PANTHER" id="PTHR33873">
    <property type="entry name" value="TRANSCRIPTION FACTOR VOZ1"/>
    <property type="match status" value="1"/>
</dbReference>
<dbReference type="GO" id="GO:0048578">
    <property type="term" value="P:positive regulation of long-day photoperiodism, flowering"/>
    <property type="evidence" value="ECO:0007669"/>
    <property type="project" value="InterPro"/>
</dbReference>
<name>A0A7I8LHF3_SPIIN</name>
<dbReference type="GO" id="GO:0043565">
    <property type="term" value="F:sequence-specific DNA binding"/>
    <property type="evidence" value="ECO:0007669"/>
    <property type="project" value="TreeGrafter"/>
</dbReference>
<dbReference type="PANTHER" id="PTHR33873:SF15">
    <property type="entry name" value="TRANSCRIPTION FACTOR VOZ2"/>
    <property type="match status" value="1"/>
</dbReference>
<organism evidence="2 3">
    <name type="scientific">Spirodela intermedia</name>
    <name type="common">Intermediate duckweed</name>
    <dbReference type="NCBI Taxonomy" id="51605"/>
    <lineage>
        <taxon>Eukaryota</taxon>
        <taxon>Viridiplantae</taxon>
        <taxon>Streptophyta</taxon>
        <taxon>Embryophyta</taxon>
        <taxon>Tracheophyta</taxon>
        <taxon>Spermatophyta</taxon>
        <taxon>Magnoliopsida</taxon>
        <taxon>Liliopsida</taxon>
        <taxon>Araceae</taxon>
        <taxon>Lemnoideae</taxon>
        <taxon>Spirodela</taxon>
    </lineage>
</organism>
<evidence type="ECO:0000256" key="1">
    <source>
        <dbReference type="SAM" id="MobiDB-lite"/>
    </source>
</evidence>
<feature type="region of interest" description="Disordered" evidence="1">
    <location>
        <begin position="437"/>
        <end position="456"/>
    </location>
</feature>